<keyword evidence="2" id="KW-1185">Reference proteome</keyword>
<dbReference type="AlphaFoldDB" id="A0A087UT84"/>
<accession>A0A087UT84</accession>
<evidence type="ECO:0000313" key="2">
    <source>
        <dbReference type="Proteomes" id="UP000054359"/>
    </source>
</evidence>
<evidence type="ECO:0000313" key="1">
    <source>
        <dbReference type="EMBL" id="KFM80573.1"/>
    </source>
</evidence>
<dbReference type="EMBL" id="KK121482">
    <property type="protein sequence ID" value="KFM80573.1"/>
    <property type="molecule type" value="Genomic_DNA"/>
</dbReference>
<organism evidence="1 2">
    <name type="scientific">Stegodyphus mimosarum</name>
    <name type="common">African social velvet spider</name>
    <dbReference type="NCBI Taxonomy" id="407821"/>
    <lineage>
        <taxon>Eukaryota</taxon>
        <taxon>Metazoa</taxon>
        <taxon>Ecdysozoa</taxon>
        <taxon>Arthropoda</taxon>
        <taxon>Chelicerata</taxon>
        <taxon>Arachnida</taxon>
        <taxon>Araneae</taxon>
        <taxon>Araneomorphae</taxon>
        <taxon>Entelegynae</taxon>
        <taxon>Eresoidea</taxon>
        <taxon>Eresidae</taxon>
        <taxon>Stegodyphus</taxon>
    </lineage>
</organism>
<feature type="non-terminal residue" evidence="1">
    <location>
        <position position="40"/>
    </location>
</feature>
<reference evidence="1 2" key="1">
    <citation type="submission" date="2013-11" db="EMBL/GenBank/DDBJ databases">
        <title>Genome sequencing of Stegodyphus mimosarum.</title>
        <authorList>
            <person name="Bechsgaard J."/>
        </authorList>
    </citation>
    <scope>NUCLEOTIDE SEQUENCE [LARGE SCALE GENOMIC DNA]</scope>
</reference>
<gene>
    <name evidence="1" type="ORF">X975_17883</name>
</gene>
<sequence>HTNQHEALCFSPLIFKALVQVSCTTSLKMIICRIFQLLTF</sequence>
<name>A0A087UT84_STEMI</name>
<feature type="non-terminal residue" evidence="1">
    <location>
        <position position="1"/>
    </location>
</feature>
<protein>
    <submittedName>
        <fullName evidence="1">Uncharacterized protein</fullName>
    </submittedName>
</protein>
<dbReference type="Proteomes" id="UP000054359">
    <property type="component" value="Unassembled WGS sequence"/>
</dbReference>
<proteinExistence type="predicted"/>